<dbReference type="KEGG" id="lgi:LOTGIDRAFT_174264"/>
<dbReference type="CTD" id="20242676"/>
<feature type="domain" description="Aminopeptidase N-like N-terminal" evidence="22">
    <location>
        <begin position="82"/>
        <end position="270"/>
    </location>
</feature>
<evidence type="ECO:0000256" key="5">
    <source>
        <dbReference type="ARBA" id="ARBA00022670"/>
    </source>
</evidence>
<dbReference type="OMA" id="MFPVMVK"/>
<evidence type="ECO:0000256" key="14">
    <source>
        <dbReference type="ARBA" id="ARBA00023157"/>
    </source>
</evidence>
<evidence type="ECO:0000313" key="24">
    <source>
        <dbReference type="Proteomes" id="UP000030746"/>
    </source>
</evidence>
<reference evidence="23 24" key="1">
    <citation type="journal article" date="2013" name="Nature">
        <title>Insights into bilaterian evolution from three spiralian genomes.</title>
        <authorList>
            <person name="Simakov O."/>
            <person name="Marletaz F."/>
            <person name="Cho S.J."/>
            <person name="Edsinger-Gonzales E."/>
            <person name="Havlak P."/>
            <person name="Hellsten U."/>
            <person name="Kuo D.H."/>
            <person name="Larsson T."/>
            <person name="Lv J."/>
            <person name="Arendt D."/>
            <person name="Savage R."/>
            <person name="Osoegawa K."/>
            <person name="de Jong P."/>
            <person name="Grimwood J."/>
            <person name="Chapman J.A."/>
            <person name="Shapiro H."/>
            <person name="Aerts A."/>
            <person name="Otillar R.P."/>
            <person name="Terry A.Y."/>
            <person name="Boore J.L."/>
            <person name="Grigoriev I.V."/>
            <person name="Lindberg D.R."/>
            <person name="Seaver E.C."/>
            <person name="Weisblat D.A."/>
            <person name="Putnam N.H."/>
            <person name="Rokhsar D.S."/>
        </authorList>
    </citation>
    <scope>NUCLEOTIDE SEQUENCE [LARGE SCALE GENOMIC DNA]</scope>
</reference>
<feature type="binding site" evidence="17">
    <location>
        <position position="377"/>
    </location>
    <ligand>
        <name>Zn(2+)</name>
        <dbReference type="ChEBI" id="CHEBI:29105"/>
        <note>catalytic</note>
    </ligand>
</feature>
<evidence type="ECO:0000256" key="7">
    <source>
        <dbReference type="ARBA" id="ARBA00022723"/>
    </source>
</evidence>
<evidence type="ECO:0000256" key="9">
    <source>
        <dbReference type="ARBA" id="ARBA00022833"/>
    </source>
</evidence>
<evidence type="ECO:0000256" key="8">
    <source>
        <dbReference type="ARBA" id="ARBA00022801"/>
    </source>
</evidence>
<keyword evidence="14" id="KW-1015">Disulfide bond</keyword>
<dbReference type="Pfam" id="PF01433">
    <property type="entry name" value="Peptidase_M1"/>
    <property type="match status" value="1"/>
</dbReference>
<keyword evidence="6 19" id="KW-0812">Transmembrane</keyword>
<dbReference type="GO" id="GO:0005615">
    <property type="term" value="C:extracellular space"/>
    <property type="evidence" value="ECO:0007669"/>
    <property type="project" value="TreeGrafter"/>
</dbReference>
<dbReference type="Gene3D" id="1.25.50.20">
    <property type="match status" value="1"/>
</dbReference>
<dbReference type="Gene3D" id="1.10.390.10">
    <property type="entry name" value="Neutral Protease Domain 2"/>
    <property type="match status" value="1"/>
</dbReference>
<dbReference type="SUPFAM" id="SSF63737">
    <property type="entry name" value="Leukotriene A4 hydrolase N-terminal domain"/>
    <property type="match status" value="1"/>
</dbReference>
<feature type="transmembrane region" description="Helical" evidence="19">
    <location>
        <begin position="51"/>
        <end position="74"/>
    </location>
</feature>
<dbReference type="InterPro" id="IPR024571">
    <property type="entry name" value="ERAP1-like_C_dom"/>
</dbReference>
<dbReference type="PANTHER" id="PTHR11533:SF294">
    <property type="entry name" value="THYROTROPIN-RELEASING HORMONE-DEGRADING ECTOENZYME"/>
    <property type="match status" value="1"/>
</dbReference>
<evidence type="ECO:0000256" key="2">
    <source>
        <dbReference type="ARBA" id="ARBA00004606"/>
    </source>
</evidence>
<organism evidence="23 24">
    <name type="scientific">Lottia gigantea</name>
    <name type="common">Giant owl limpet</name>
    <dbReference type="NCBI Taxonomy" id="225164"/>
    <lineage>
        <taxon>Eukaryota</taxon>
        <taxon>Metazoa</taxon>
        <taxon>Spiralia</taxon>
        <taxon>Lophotrochozoa</taxon>
        <taxon>Mollusca</taxon>
        <taxon>Gastropoda</taxon>
        <taxon>Patellogastropoda</taxon>
        <taxon>Lottioidea</taxon>
        <taxon>Lottiidae</taxon>
        <taxon>Lottia</taxon>
    </lineage>
</organism>
<dbReference type="GeneID" id="20242676"/>
<dbReference type="Proteomes" id="UP000030746">
    <property type="component" value="Unassembled WGS sequence"/>
</dbReference>
<dbReference type="InterPro" id="IPR014782">
    <property type="entry name" value="Peptidase_M1_dom"/>
</dbReference>
<feature type="active site" description="Proton acceptor" evidence="16">
    <location>
        <position position="378"/>
    </location>
</feature>
<keyword evidence="12 19" id="KW-0482">Metalloprotease</keyword>
<dbReference type="Pfam" id="PF17900">
    <property type="entry name" value="Peptidase_M1_N"/>
    <property type="match status" value="1"/>
</dbReference>
<dbReference type="FunFam" id="2.60.40.1910:FF:000006">
    <property type="entry name" value="Aminopeptidase"/>
    <property type="match status" value="1"/>
</dbReference>
<dbReference type="Gene3D" id="2.60.40.1730">
    <property type="entry name" value="tricorn interacting facor f3 domain"/>
    <property type="match status" value="1"/>
</dbReference>
<evidence type="ECO:0000256" key="19">
    <source>
        <dbReference type="RuleBase" id="RU364040"/>
    </source>
</evidence>
<dbReference type="InterPro" id="IPR050344">
    <property type="entry name" value="Peptidase_M1_aminopeptidases"/>
</dbReference>
<dbReference type="HOGENOM" id="CLU_003705_0_1_1"/>
<dbReference type="InterPro" id="IPR027268">
    <property type="entry name" value="Peptidase_M4/M1_CTD_sf"/>
</dbReference>
<dbReference type="GO" id="GO:0006508">
    <property type="term" value="P:proteolysis"/>
    <property type="evidence" value="ECO:0007669"/>
    <property type="project" value="UniProtKB-KW"/>
</dbReference>
<dbReference type="GO" id="GO:0042277">
    <property type="term" value="F:peptide binding"/>
    <property type="evidence" value="ECO:0007669"/>
    <property type="project" value="TreeGrafter"/>
</dbReference>
<keyword evidence="9 17" id="KW-0862">Zinc</keyword>
<keyword evidence="11 19" id="KW-1133">Transmembrane helix</keyword>
<evidence type="ECO:0000256" key="15">
    <source>
        <dbReference type="ARBA" id="ARBA00023180"/>
    </source>
</evidence>
<dbReference type="InterPro" id="IPR045357">
    <property type="entry name" value="Aminopeptidase_N-like_N"/>
</dbReference>
<feature type="binding site" evidence="17">
    <location>
        <position position="400"/>
    </location>
    <ligand>
        <name>Zn(2+)</name>
        <dbReference type="ChEBI" id="CHEBI:29105"/>
        <note>catalytic</note>
    </ligand>
</feature>
<evidence type="ECO:0000313" key="23">
    <source>
        <dbReference type="EMBL" id="ESO98455.1"/>
    </source>
</evidence>
<dbReference type="FunFam" id="1.10.390.10:FF:000016">
    <property type="entry name" value="Glutamyl aminopeptidase"/>
    <property type="match status" value="1"/>
</dbReference>
<evidence type="ECO:0000259" key="21">
    <source>
        <dbReference type="Pfam" id="PF11838"/>
    </source>
</evidence>
<keyword evidence="10" id="KW-0735">Signal-anchor</keyword>
<dbReference type="EC" id="3.4.11.-" evidence="19"/>
<dbReference type="InterPro" id="IPR042097">
    <property type="entry name" value="Aminopeptidase_N-like_N_sf"/>
</dbReference>
<comment type="subcellular location">
    <subcellularLocation>
        <location evidence="1">Cell membrane</location>
    </subcellularLocation>
    <subcellularLocation>
        <location evidence="2">Membrane</location>
        <topology evidence="2">Single-pass type II membrane protein</topology>
    </subcellularLocation>
</comment>
<dbReference type="GO" id="GO:0008270">
    <property type="term" value="F:zinc ion binding"/>
    <property type="evidence" value="ECO:0007669"/>
    <property type="project" value="UniProtKB-UniRule"/>
</dbReference>
<dbReference type="FunFam" id="2.60.40.1730:FF:000012">
    <property type="entry name" value="Aminopeptidase N"/>
    <property type="match status" value="1"/>
</dbReference>
<accession>V4AU50</accession>
<evidence type="ECO:0000256" key="13">
    <source>
        <dbReference type="ARBA" id="ARBA00023136"/>
    </source>
</evidence>
<dbReference type="PANTHER" id="PTHR11533">
    <property type="entry name" value="PROTEASE M1 ZINC METALLOPROTEASE"/>
    <property type="match status" value="1"/>
</dbReference>
<comment type="similarity">
    <text evidence="3 19">Belongs to the peptidase M1 family.</text>
</comment>
<dbReference type="Pfam" id="PF11838">
    <property type="entry name" value="ERAP1_C"/>
    <property type="match status" value="1"/>
</dbReference>
<evidence type="ECO:0000259" key="20">
    <source>
        <dbReference type="Pfam" id="PF01433"/>
    </source>
</evidence>
<keyword evidence="7 17" id="KW-0479">Metal-binding</keyword>
<keyword evidence="19" id="KW-0031">Aminopeptidase</keyword>
<evidence type="ECO:0000259" key="22">
    <source>
        <dbReference type="Pfam" id="PF17900"/>
    </source>
</evidence>
<evidence type="ECO:0000256" key="6">
    <source>
        <dbReference type="ARBA" id="ARBA00022692"/>
    </source>
</evidence>
<evidence type="ECO:0000256" key="18">
    <source>
        <dbReference type="PIRSR" id="PIRSR634016-4"/>
    </source>
</evidence>
<evidence type="ECO:0000256" key="17">
    <source>
        <dbReference type="PIRSR" id="PIRSR634016-3"/>
    </source>
</evidence>
<feature type="domain" description="ERAP1-like C-terminal" evidence="21">
    <location>
        <begin position="599"/>
        <end position="911"/>
    </location>
</feature>
<feature type="binding site" evidence="17">
    <location>
        <position position="381"/>
    </location>
    <ligand>
        <name>Zn(2+)</name>
        <dbReference type="ChEBI" id="CHEBI:29105"/>
        <note>catalytic</note>
    </ligand>
</feature>
<keyword evidence="8 19" id="KW-0378">Hydrolase</keyword>
<keyword evidence="13 19" id="KW-0472">Membrane</keyword>
<dbReference type="PRINTS" id="PR00756">
    <property type="entry name" value="ALADIPTASE"/>
</dbReference>
<dbReference type="FunFam" id="1.25.50.20:FF:000001">
    <property type="entry name" value="Aminopeptidase"/>
    <property type="match status" value="1"/>
</dbReference>
<dbReference type="GO" id="GO:0005737">
    <property type="term" value="C:cytoplasm"/>
    <property type="evidence" value="ECO:0007669"/>
    <property type="project" value="TreeGrafter"/>
</dbReference>
<proteinExistence type="inferred from homology"/>
<dbReference type="Gene3D" id="2.60.40.1910">
    <property type="match status" value="1"/>
</dbReference>
<dbReference type="RefSeq" id="XP_009050843.1">
    <property type="nucleotide sequence ID" value="XM_009052595.1"/>
</dbReference>
<dbReference type="GO" id="GO:0005886">
    <property type="term" value="C:plasma membrane"/>
    <property type="evidence" value="ECO:0007669"/>
    <property type="project" value="UniProtKB-SubCell"/>
</dbReference>
<keyword evidence="5 19" id="KW-0645">Protease</keyword>
<dbReference type="AlphaFoldDB" id="V4AU50"/>
<name>V4AU50_LOTGI</name>
<keyword evidence="4" id="KW-1003">Cell membrane</keyword>
<dbReference type="EMBL" id="KB201258">
    <property type="protein sequence ID" value="ESO98455.1"/>
    <property type="molecule type" value="Genomic_DNA"/>
</dbReference>
<dbReference type="CDD" id="cd09601">
    <property type="entry name" value="M1_APN-Q_like"/>
    <property type="match status" value="1"/>
</dbReference>
<sequence>MNGEKDIYLDKDGYPDVTLAEPNHYSNIATKDTIVSLQQPKTGCYANKCKIVIICVILVIILSIALLLFFYFGIRLPRSIIPSNYELEIKVDLTNFEFKGSVNISISVNETTKYVIFHRSRIQIIENSIRIIPRLDVAHPRIKRQFIPPNTEYHVLELEQEIWKGSQYVLQVGEYEGNIKANLRGLYRSSFKTKDGLKRYLASSQLQSTEARSVFPCFDEPDFKATFNVIIIHQPGYEALSNMPLQKSSVLNNGWLRKEFSQTPIMSTYILAFVVADFKSRTYTFKSGYTLKIWAQPDAYSQTEYALDFTVKAYDFFTEYFGIRDVIPKADHVAVPDFYAGAMENWGLVIYRETALLFDPQVSSSKNKYTVTLIMAHEIAHTWFGNMVTMKWWDDLWLNEGFASILMYFGMNAVYPEWNVLATQVVEDMFPVMEKDALSTSHSVSTDVKDPNDIQQFFDMISYNKGMSILRMLGSFIGLDNFRKGLQMYVKRYKFKNAARDQLWQTFTEAVNHTYVIKPIMDTWTRQMGYPVVDVILSDGVYVLNQKRFLFGTDDSKEPNPFGYKWYIPFTYVTQDSPHKKHQVWLNLGSANIPKSKGWLLGNYDFTGFYRVNYEGDMWKQLAQQLVNDHTVFLETNRAGLIGDAFALARANLLDYSMALNMTVYLKSEQSYIPWRAFLDSVKFLNGMIANTAAYGKLQKYLSDLVAPVFERVDASDRGDLPERYLRQIILTMACEVGVEKTVIYAKSMFNAWKKFSTRLPTDFAMIIYSVGVREGGAEEWDFVWNKSQVTNVASERAMMMEALAQSQKPWLLWRYITWVFDPEKINRQDVRLVFGYYVKNPLSRMVALDFVLSKWQDLNRRFPNDMPEIITEVTTYINTEFKLKQLETLIAEYPPKAALKAAANAVALIRSNIEWMNNHYQTTTEWLENRINMEEEQTV</sequence>
<feature type="domain" description="Peptidase M1 membrane alanine aminopeptidase" evidence="20">
    <location>
        <begin position="305"/>
        <end position="524"/>
    </location>
</feature>
<keyword evidence="15" id="KW-0325">Glycoprotein</keyword>
<dbReference type="InterPro" id="IPR001930">
    <property type="entry name" value="Peptidase_M1"/>
</dbReference>
<evidence type="ECO:0000256" key="11">
    <source>
        <dbReference type="ARBA" id="ARBA00022989"/>
    </source>
</evidence>
<evidence type="ECO:0000256" key="12">
    <source>
        <dbReference type="ARBA" id="ARBA00023049"/>
    </source>
</evidence>
<evidence type="ECO:0000256" key="1">
    <source>
        <dbReference type="ARBA" id="ARBA00004236"/>
    </source>
</evidence>
<evidence type="ECO:0000256" key="16">
    <source>
        <dbReference type="PIRSR" id="PIRSR634016-1"/>
    </source>
</evidence>
<dbReference type="OrthoDB" id="510539at2759"/>
<comment type="cofactor">
    <cofactor evidence="17 19">
        <name>Zn(2+)</name>
        <dbReference type="ChEBI" id="CHEBI:29105"/>
    </cofactor>
    <text evidence="17 19">Binds 1 zinc ion per subunit.</text>
</comment>
<gene>
    <name evidence="23" type="ORF">LOTGIDRAFT_174264</name>
</gene>
<dbReference type="GO" id="GO:0070006">
    <property type="term" value="F:metalloaminopeptidase activity"/>
    <property type="evidence" value="ECO:0007669"/>
    <property type="project" value="TreeGrafter"/>
</dbReference>
<evidence type="ECO:0000256" key="3">
    <source>
        <dbReference type="ARBA" id="ARBA00010136"/>
    </source>
</evidence>
<dbReference type="InterPro" id="IPR034016">
    <property type="entry name" value="M1_APN-typ"/>
</dbReference>
<feature type="site" description="Transition state stabilizer" evidence="18">
    <location>
        <position position="463"/>
    </location>
</feature>
<dbReference type="GO" id="GO:0043171">
    <property type="term" value="P:peptide catabolic process"/>
    <property type="evidence" value="ECO:0007669"/>
    <property type="project" value="TreeGrafter"/>
</dbReference>
<protein>
    <recommendedName>
        <fullName evidence="19">Aminopeptidase</fullName>
        <ecNumber evidence="19">3.4.11.-</ecNumber>
    </recommendedName>
</protein>
<evidence type="ECO:0000256" key="4">
    <source>
        <dbReference type="ARBA" id="ARBA00022475"/>
    </source>
</evidence>
<evidence type="ECO:0000256" key="10">
    <source>
        <dbReference type="ARBA" id="ARBA00022968"/>
    </source>
</evidence>
<dbReference type="SUPFAM" id="SSF55486">
    <property type="entry name" value="Metalloproteases ('zincins'), catalytic domain"/>
    <property type="match status" value="1"/>
</dbReference>
<keyword evidence="24" id="KW-1185">Reference proteome</keyword>